<dbReference type="Gene3D" id="3.90.1150.10">
    <property type="entry name" value="Aspartate Aminotransferase, domain 1"/>
    <property type="match status" value="1"/>
</dbReference>
<keyword evidence="2 7" id="KW-0032">Aminotransferase</keyword>
<dbReference type="PANTHER" id="PTHR30244">
    <property type="entry name" value="TRANSAMINASE"/>
    <property type="match status" value="1"/>
</dbReference>
<dbReference type="InterPro" id="IPR015422">
    <property type="entry name" value="PyrdxlP-dep_Trfase_small"/>
</dbReference>
<dbReference type="Pfam" id="PF01041">
    <property type="entry name" value="DegT_DnrJ_EryC1"/>
    <property type="match status" value="1"/>
</dbReference>
<evidence type="ECO:0000256" key="4">
    <source>
        <dbReference type="ARBA" id="ARBA00022898"/>
    </source>
</evidence>
<dbReference type="RefSeq" id="WP_381348641.1">
    <property type="nucleotide sequence ID" value="NZ_JBHMCY010000054.1"/>
</dbReference>
<dbReference type="InterPro" id="IPR015424">
    <property type="entry name" value="PyrdxlP-dep_Trfase"/>
</dbReference>
<keyword evidence="4 6" id="KW-0663">Pyridoxal phosphate</keyword>
<evidence type="ECO:0000313" key="7">
    <source>
        <dbReference type="EMBL" id="MFB9465822.1"/>
    </source>
</evidence>
<evidence type="ECO:0000256" key="3">
    <source>
        <dbReference type="ARBA" id="ARBA00022679"/>
    </source>
</evidence>
<evidence type="ECO:0000256" key="1">
    <source>
        <dbReference type="ARBA" id="ARBA00001933"/>
    </source>
</evidence>
<evidence type="ECO:0000256" key="5">
    <source>
        <dbReference type="ARBA" id="ARBA00038398"/>
    </source>
</evidence>
<organism evidence="7 8">
    <name type="scientific">Streptomyces cinereospinus</name>
    <dbReference type="NCBI Taxonomy" id="285561"/>
    <lineage>
        <taxon>Bacteria</taxon>
        <taxon>Bacillati</taxon>
        <taxon>Actinomycetota</taxon>
        <taxon>Actinomycetes</taxon>
        <taxon>Kitasatosporales</taxon>
        <taxon>Streptomycetaceae</taxon>
        <taxon>Streptomyces</taxon>
    </lineage>
</organism>
<gene>
    <name evidence="7" type="ORF">ACFF45_24720</name>
</gene>
<comment type="similarity">
    <text evidence="5">Belongs to the DegT/DnrJ/EryC1 family. L-glutamine:2-deoxy-scyllo-inosose/scyllo-inosose aminotransferase subfamily.</text>
</comment>
<dbReference type="EMBL" id="JBHMCY010000054">
    <property type="protein sequence ID" value="MFB9465822.1"/>
    <property type="molecule type" value="Genomic_DNA"/>
</dbReference>
<dbReference type="PIRSF" id="PIRSF000390">
    <property type="entry name" value="PLP_StrS"/>
    <property type="match status" value="1"/>
</dbReference>
<keyword evidence="8" id="KW-1185">Reference proteome</keyword>
<comment type="caution">
    <text evidence="7">The sequence shown here is derived from an EMBL/GenBank/DDBJ whole genome shotgun (WGS) entry which is preliminary data.</text>
</comment>
<comment type="cofactor">
    <cofactor evidence="1">
        <name>pyridoxal 5'-phosphate</name>
        <dbReference type="ChEBI" id="CHEBI:597326"/>
    </cofactor>
</comment>
<evidence type="ECO:0000313" key="8">
    <source>
        <dbReference type="Proteomes" id="UP001589709"/>
    </source>
</evidence>
<protein>
    <submittedName>
        <fullName evidence="7">DegT/DnrJ/EryC1/StrS family aminotransferase</fullName>
    </submittedName>
</protein>
<dbReference type="Proteomes" id="UP001589709">
    <property type="component" value="Unassembled WGS sequence"/>
</dbReference>
<dbReference type="InterPro" id="IPR015421">
    <property type="entry name" value="PyrdxlP-dep_Trfase_major"/>
</dbReference>
<sequence length="355" mass="38566">MTWIDHNAPLVTTADRAAVDRVLQSGWIAPGPERRRLEEDLVAYFGAGHAVATTSGTLALFLALVGLDAPAGALIAVPTYSCVALLDAVRLAGCRPLVVDVEPDGLTMSPRSLQDASDRIGKPYAAFVVHTYGATAALPDLAEICPNLVEDCCHSFGSRGPHGEHGTFGRIAVSSLYATKVFTGATGGLCWSADPEISEQIASYTQASFRSSRWPRMTLTLSDLHAALARSQLSRLAQVRERRAWITNQYLAACPEALSPADLPDSGRLVYRFVLRCADEKERERLLGFFHKHEVDASRLTQRHELLHRELGFGPEHFPAAEAIVARTLSLPLYPAMSDADVRRVCDLLAQLPAD</sequence>
<dbReference type="Gene3D" id="3.40.640.10">
    <property type="entry name" value="Type I PLP-dependent aspartate aminotransferase-like (Major domain)"/>
    <property type="match status" value="1"/>
</dbReference>
<dbReference type="GO" id="GO:0008483">
    <property type="term" value="F:transaminase activity"/>
    <property type="evidence" value="ECO:0007669"/>
    <property type="project" value="UniProtKB-KW"/>
</dbReference>
<keyword evidence="3" id="KW-0808">Transferase</keyword>
<dbReference type="SUPFAM" id="SSF53383">
    <property type="entry name" value="PLP-dependent transferases"/>
    <property type="match status" value="1"/>
</dbReference>
<accession>A0ABV5N6C6</accession>
<proteinExistence type="inferred from homology"/>
<dbReference type="InterPro" id="IPR000653">
    <property type="entry name" value="DegT/StrS_aminotransferase"/>
</dbReference>
<name>A0ABV5N6C6_9ACTN</name>
<dbReference type="PANTHER" id="PTHR30244:SF34">
    <property type="entry name" value="DTDP-4-AMINO-4,6-DIDEOXYGALACTOSE TRANSAMINASE"/>
    <property type="match status" value="1"/>
</dbReference>
<evidence type="ECO:0000256" key="2">
    <source>
        <dbReference type="ARBA" id="ARBA00022576"/>
    </source>
</evidence>
<reference evidence="7 8" key="1">
    <citation type="submission" date="2024-09" db="EMBL/GenBank/DDBJ databases">
        <authorList>
            <person name="Sun Q."/>
            <person name="Mori K."/>
        </authorList>
    </citation>
    <scope>NUCLEOTIDE SEQUENCE [LARGE SCALE GENOMIC DNA]</scope>
    <source>
        <strain evidence="7 8">JCM 6917</strain>
    </source>
</reference>
<evidence type="ECO:0000256" key="6">
    <source>
        <dbReference type="RuleBase" id="RU004508"/>
    </source>
</evidence>